<keyword evidence="3 6" id="KW-0378">Hydrolase</keyword>
<evidence type="ECO:0000313" key="6">
    <source>
        <dbReference type="EMBL" id="WYY08569.1"/>
    </source>
</evidence>
<evidence type="ECO:0000256" key="2">
    <source>
        <dbReference type="ARBA" id="ARBA00022729"/>
    </source>
</evidence>
<dbReference type="PANTHER" id="PTHR43248:SF29">
    <property type="entry name" value="TRIPEPTIDYL AMINOPEPTIDASE"/>
    <property type="match status" value="1"/>
</dbReference>
<evidence type="ECO:0000313" key="7">
    <source>
        <dbReference type="Proteomes" id="UP001479933"/>
    </source>
</evidence>
<accession>A0ABZ2U4A6</accession>
<dbReference type="Gene3D" id="3.40.50.1820">
    <property type="entry name" value="alpha/beta hydrolase"/>
    <property type="match status" value="1"/>
</dbReference>
<dbReference type="InterPro" id="IPR051601">
    <property type="entry name" value="Serine_prot/Carboxylest_S33"/>
</dbReference>
<dbReference type="PROSITE" id="PS51318">
    <property type="entry name" value="TAT"/>
    <property type="match status" value="1"/>
</dbReference>
<evidence type="ECO:0000256" key="1">
    <source>
        <dbReference type="ARBA" id="ARBA00010088"/>
    </source>
</evidence>
<protein>
    <submittedName>
        <fullName evidence="6">Alpha/beta fold hydrolase</fullName>
    </submittedName>
</protein>
<evidence type="ECO:0000259" key="5">
    <source>
        <dbReference type="Pfam" id="PF08386"/>
    </source>
</evidence>
<dbReference type="EMBL" id="CP136137">
    <property type="protein sequence ID" value="WYY08569.1"/>
    <property type="molecule type" value="Genomic_DNA"/>
</dbReference>
<evidence type="ECO:0000256" key="3">
    <source>
        <dbReference type="ARBA" id="ARBA00022801"/>
    </source>
</evidence>
<keyword evidence="7" id="KW-1185">Reference proteome</keyword>
<keyword evidence="2" id="KW-0732">Signal</keyword>
<dbReference type="SUPFAM" id="SSF53474">
    <property type="entry name" value="alpha/beta-Hydrolases"/>
    <property type="match status" value="1"/>
</dbReference>
<sequence length="522" mass="55543">MGPRRAVQGAIGIVAAATAVGGVLAVPAVAPAAPTLNWGSCAPIHQASPDTQCATLTVPRDYSKPNGPTISITVSRIPARNQDGKRGVLIGNPGGPGVDGISMFTLLRPPTQVRDEWDLVSVQPRGLIDSTPVRCDEPSASDDVFTSLGKVNRDRCEKNTPGYTRTLTTENTARDIERVRQALGVQKVSLYGVSYGTWLMSTYATLFPQHTDRVVLDSAVDPARVWGSVLDDQTSAYESRARQMMAWIAANDDVYHLGETPLAVYRRWSDQVSREAGVPPSLMAPPARVGDVPPGLQAVAQQYIAGVNLTADARARLENLVATLTNPGSSQATSSLLGLTRGVAPDRNGWPIVAQRMTGQLKAEKPSKATLQVMRNFQDMQAVIICNEDWAPHDSTLAPAALIQNYLIGDIFTAPGLLFKSGLGCAGTTPVTRRIPVTNSGLAVRPLLINSLGDPQTPYRHAQALRQTMRAHLITVGGGDHGQLGRGNTPLDAAIADYLRTGATAVTRVPQGPITTPLTASR</sequence>
<dbReference type="InterPro" id="IPR006311">
    <property type="entry name" value="TAT_signal"/>
</dbReference>
<proteinExistence type="inferred from homology"/>
<comment type="similarity">
    <text evidence="1">Belongs to the peptidase S33 family.</text>
</comment>
<dbReference type="InterPro" id="IPR029058">
    <property type="entry name" value="AB_hydrolase_fold"/>
</dbReference>
<dbReference type="Pfam" id="PF00561">
    <property type="entry name" value="Abhydrolase_1"/>
    <property type="match status" value="1"/>
</dbReference>
<reference evidence="6 7" key="1">
    <citation type="journal article" date="2023" name="Virus Evol.">
        <title>Computational host range prediction-The good, the bad, and the ugly.</title>
        <authorList>
            <person name="Howell A.A."/>
            <person name="Versoza C.J."/>
            <person name="Pfeifer S.P."/>
        </authorList>
    </citation>
    <scope>NUCLEOTIDE SEQUENCE [LARGE SCALE GENOMIC DNA]</scope>
    <source>
        <strain evidence="6 7">1610/1b</strain>
    </source>
</reference>
<organism evidence="6 7">
    <name type="scientific">Gordonia hydrophobica</name>
    <dbReference type="NCBI Taxonomy" id="40516"/>
    <lineage>
        <taxon>Bacteria</taxon>
        <taxon>Bacillati</taxon>
        <taxon>Actinomycetota</taxon>
        <taxon>Actinomycetes</taxon>
        <taxon>Mycobacteriales</taxon>
        <taxon>Gordoniaceae</taxon>
        <taxon>Gordonia</taxon>
    </lineage>
</organism>
<dbReference type="RefSeq" id="WP_084247620.1">
    <property type="nucleotide sequence ID" value="NZ_CP136137.1"/>
</dbReference>
<dbReference type="GO" id="GO:0016787">
    <property type="term" value="F:hydrolase activity"/>
    <property type="evidence" value="ECO:0007669"/>
    <property type="project" value="UniProtKB-KW"/>
</dbReference>
<dbReference type="PANTHER" id="PTHR43248">
    <property type="entry name" value="2-SUCCINYL-6-HYDROXY-2,4-CYCLOHEXADIENE-1-CARBOXYLATE SYNTHASE"/>
    <property type="match status" value="1"/>
</dbReference>
<gene>
    <name evidence="6" type="ORF">RVF87_05715</name>
</gene>
<dbReference type="Proteomes" id="UP001479933">
    <property type="component" value="Chromosome"/>
</dbReference>
<name>A0ABZ2U4A6_9ACTN</name>
<dbReference type="InterPro" id="IPR013595">
    <property type="entry name" value="Pept_S33_TAP-like_C"/>
</dbReference>
<feature type="domain" description="AB hydrolase-1" evidence="4">
    <location>
        <begin position="160"/>
        <end position="259"/>
    </location>
</feature>
<dbReference type="Pfam" id="PF08386">
    <property type="entry name" value="Abhydrolase_4"/>
    <property type="match status" value="1"/>
</dbReference>
<feature type="domain" description="Peptidase S33 tripeptidyl aminopeptidase-like C-terminal" evidence="5">
    <location>
        <begin position="423"/>
        <end position="504"/>
    </location>
</feature>
<dbReference type="InterPro" id="IPR000073">
    <property type="entry name" value="AB_hydrolase_1"/>
</dbReference>
<evidence type="ECO:0000259" key="4">
    <source>
        <dbReference type="Pfam" id="PF00561"/>
    </source>
</evidence>